<dbReference type="PANTHER" id="PTHR21184">
    <property type="entry name" value="MENORIN (DENDRITIC BRANCHING PROTEIN)"/>
    <property type="match status" value="1"/>
</dbReference>
<evidence type="ECO:0008006" key="6">
    <source>
        <dbReference type="Google" id="ProtNLM"/>
    </source>
</evidence>
<keyword evidence="5" id="KW-1185">Reference proteome</keyword>
<evidence type="ECO:0000259" key="3">
    <source>
        <dbReference type="Pfam" id="PF25161"/>
    </source>
</evidence>
<evidence type="ECO:0000256" key="1">
    <source>
        <dbReference type="ARBA" id="ARBA00044953"/>
    </source>
</evidence>
<dbReference type="Proteomes" id="UP000245119">
    <property type="component" value="Linkage Group LG2"/>
</dbReference>
<dbReference type="OrthoDB" id="413402at2759"/>
<dbReference type="STRING" id="400727.A0A2T7PQT1"/>
<feature type="domain" description="Menorin C-terminal" evidence="3">
    <location>
        <begin position="359"/>
        <end position="492"/>
    </location>
</feature>
<dbReference type="AlphaFoldDB" id="A0A2T7PQT1"/>
<organism evidence="4 5">
    <name type="scientific">Pomacea canaliculata</name>
    <name type="common">Golden apple snail</name>
    <dbReference type="NCBI Taxonomy" id="400727"/>
    <lineage>
        <taxon>Eukaryota</taxon>
        <taxon>Metazoa</taxon>
        <taxon>Spiralia</taxon>
        <taxon>Lophotrochozoa</taxon>
        <taxon>Mollusca</taxon>
        <taxon>Gastropoda</taxon>
        <taxon>Caenogastropoda</taxon>
        <taxon>Architaenioglossa</taxon>
        <taxon>Ampullarioidea</taxon>
        <taxon>Ampullariidae</taxon>
        <taxon>Pomacea</taxon>
    </lineage>
</organism>
<evidence type="ECO:0000313" key="4">
    <source>
        <dbReference type="EMBL" id="PVD35775.1"/>
    </source>
</evidence>
<name>A0A2T7PQT1_POMCA</name>
<proteinExistence type="inferred from homology"/>
<comment type="similarity">
    <text evidence="1">Belongs to the menorin family.</text>
</comment>
<reference evidence="4 5" key="1">
    <citation type="submission" date="2018-04" db="EMBL/GenBank/DDBJ databases">
        <title>The genome of golden apple snail Pomacea canaliculata provides insight into stress tolerance and invasive adaptation.</title>
        <authorList>
            <person name="Liu C."/>
            <person name="Liu B."/>
            <person name="Ren Y."/>
            <person name="Zhang Y."/>
            <person name="Wang H."/>
            <person name="Li S."/>
            <person name="Jiang F."/>
            <person name="Yin L."/>
            <person name="Zhang G."/>
            <person name="Qian W."/>
            <person name="Fan W."/>
        </authorList>
    </citation>
    <scope>NUCLEOTIDE SEQUENCE [LARGE SCALE GENOMIC DNA]</scope>
    <source>
        <strain evidence="4">SZHN2017</strain>
        <tissue evidence="4">Muscle</tissue>
    </source>
</reference>
<evidence type="ECO:0000259" key="2">
    <source>
        <dbReference type="Pfam" id="PF10223"/>
    </source>
</evidence>
<feature type="domain" description="Menorin-like" evidence="2">
    <location>
        <begin position="51"/>
        <end position="291"/>
    </location>
</feature>
<dbReference type="Pfam" id="PF10223">
    <property type="entry name" value="Menorin_N"/>
    <property type="match status" value="1"/>
</dbReference>
<dbReference type="GO" id="GO:0005615">
    <property type="term" value="C:extracellular space"/>
    <property type="evidence" value="ECO:0007669"/>
    <property type="project" value="TreeGrafter"/>
</dbReference>
<protein>
    <recommendedName>
        <fullName evidence="6">Protein FAM151A</fullName>
    </recommendedName>
</protein>
<dbReference type="PANTHER" id="PTHR21184:SF6">
    <property type="entry name" value="CONSERVED PLASMA MEMBRANE PROTEIN"/>
    <property type="match status" value="1"/>
</dbReference>
<gene>
    <name evidence="4" type="ORF">C0Q70_02738</name>
</gene>
<dbReference type="InterPro" id="IPR057489">
    <property type="entry name" value="Menorin_C"/>
</dbReference>
<sequence>MHSMNASKEASKLQLDAIRNCLIPKFLIPHMPFLNVGPDVNALLFFDVNNDASKISWARATNDREKLENAVHSDVHMIEGDVILQGQGTESQKMIPVMAEPPQTESDLLLVDWLDKIKYKTNKGIKLDFSSIDAVEISLQRLKEAHFQYPIKFPVWIHADVLEGPHGGKVRVDPSRFFQTLKRVFPKCTVSLGWTTGTHTDLSQSAYTWDMVMDMYELVKKWRIDDQPIVFQVRLSLMHNSVPQLKWLCDNIAHSALNVWHVKKDSVLNDDLMHIAYRFPPHAVFFDLNHAQYEALLYKYRHFSKEKISHYVQKRDEVIFRPQAWLKMGFYIQKDSILPSTEGIILTCPIVYIVTKSTYRPTTEVYIQGRVQFLNRKNREIESFHTGLNIYLRPTAYANFDQIVGIRCFLGVGGEIEIVGSNLPDSIPNFRKTARITPSSANCYRFQITDAGDKVIFQVSSLHDCITLESVIQTEDMHLTLSADIPEKLSREPHPFILRMEDNNREGVIDELSVKHKM</sequence>
<evidence type="ECO:0000313" key="5">
    <source>
        <dbReference type="Proteomes" id="UP000245119"/>
    </source>
</evidence>
<dbReference type="InterPro" id="IPR019356">
    <property type="entry name" value="Menorin_dom"/>
</dbReference>
<comment type="caution">
    <text evidence="4">The sequence shown here is derived from an EMBL/GenBank/DDBJ whole genome shotgun (WGS) entry which is preliminary data.</text>
</comment>
<accession>A0A2T7PQT1</accession>
<dbReference type="Pfam" id="PF25161">
    <property type="entry name" value="Menorin_C"/>
    <property type="match status" value="1"/>
</dbReference>
<dbReference type="EMBL" id="PZQS01000002">
    <property type="protein sequence ID" value="PVD35775.1"/>
    <property type="molecule type" value="Genomic_DNA"/>
</dbReference>